<dbReference type="InterPro" id="IPR014756">
    <property type="entry name" value="Ig_E-set"/>
</dbReference>
<dbReference type="RefSeq" id="WP_125433345.1">
    <property type="nucleotide sequence ID" value="NZ_RWIS01000016.1"/>
</dbReference>
<dbReference type="OrthoDB" id="9761875at2"/>
<proteinExistence type="inferred from homology"/>
<dbReference type="SMART" id="SM00642">
    <property type="entry name" value="Aamy"/>
    <property type="match status" value="1"/>
</dbReference>
<dbReference type="SUPFAM" id="SSF51445">
    <property type="entry name" value="(Trans)glycosidases"/>
    <property type="match status" value="1"/>
</dbReference>
<dbReference type="Gene3D" id="3.20.20.80">
    <property type="entry name" value="Glycosidases"/>
    <property type="match status" value="1"/>
</dbReference>
<dbReference type="AlphaFoldDB" id="A0A428IYZ3"/>
<feature type="signal peptide" evidence="2">
    <location>
        <begin position="1"/>
        <end position="19"/>
    </location>
</feature>
<dbReference type="InterPro" id="IPR026444">
    <property type="entry name" value="Secre_tail"/>
</dbReference>
<sequence length="945" mass="103398">MKNFLLLAWLLVLTGVVRAQVVSTAPAFFAATDPVTLSFDATQGNQGLNNFTGDVYAHIGVITNLSASPSDWRYVKFTNFTAPDPSVLLTRTGPNTYALSITPSVRAWFNVPAAEQVLKLAMVFRNAAGTQVGRATGGADIFVDVSQSSALAVRLTAPATGQNPIFISSGAPVNVAGVASQAATLTLRLNGTQVGQQSNATSFTGSVTPTRAGRNVIRLTATLGTTSVSDSAIVYVRPVVTTAALPAGVRDGINYLAGGASAVLVLTAPGKQFVYALGEFNNWQPDQPAYMNQTPDGNQWWVQLNGLTPGREYAYQYLVDGSLRVADPYAEKVLDPNNDRFIPAVTFPNLKAYPTGQTSGIVSVLQTNQPAYTWQVPTFQKPAKSKLVIYKLLVRDFMARHDYQTLVDTLGYLQRLGVNVIELLPVGEFEGNESWGYNPSFHLAPDKYYGPKNELKRFIDSAHARGIAVTLDMVLNHAFGQNPMVQLYFDGTAGKPAANSPWFNADATHPFNVGYDFNHESAFTKTYAKRVMEFWLQEYHLDGYRFDLSKGFTQTVSGTNVGQWSQYDQSRVNIWMEYNNFIKTVDPNAFVILEHFADNTEERVLANAGMLLWGNLNYNYNEATMGFLPNSNFSGGYYGSTAQGGRGWAQPGLVTYMESHDEERLMYRNLTFGNQSNPAHNVRDLTTALARNEAAAAFFFTVPGPKMLWQFGELGYEVSIDFNGRTGNKPIRWNYYQEPARRKLYDTYRALIALKKSQAVFDNPTSYTQQLAGAGKSIHLGDATQQVTVLGNFDVTSITIDPAFQRPGKWYNYLSGDSITVTNVNAQLNLQPGEYRVYTTQRVRRAGIVLSTRGAQQGTALNLSVAPNPAGTRATVRLTTPVTAPVTVSVRNLLGGEVHRVQLSPRPAGTVVEIPLKLDSLSAGVYLVNVVSGNLTATTRLLIQP</sequence>
<dbReference type="CDD" id="cd11350">
    <property type="entry name" value="AmyAc_4"/>
    <property type="match status" value="1"/>
</dbReference>
<evidence type="ECO:0000256" key="1">
    <source>
        <dbReference type="ARBA" id="ARBA00008061"/>
    </source>
</evidence>
<organism evidence="4 5">
    <name type="scientific">Hymenobacter metallilatus</name>
    <dbReference type="NCBI Taxonomy" id="2493666"/>
    <lineage>
        <taxon>Bacteria</taxon>
        <taxon>Pseudomonadati</taxon>
        <taxon>Bacteroidota</taxon>
        <taxon>Cytophagia</taxon>
        <taxon>Cytophagales</taxon>
        <taxon>Hymenobacteraceae</taxon>
        <taxon>Hymenobacter</taxon>
    </lineage>
</organism>
<dbReference type="InterPro" id="IPR017853">
    <property type="entry name" value="GH"/>
</dbReference>
<evidence type="ECO:0000256" key="2">
    <source>
        <dbReference type="SAM" id="SignalP"/>
    </source>
</evidence>
<dbReference type="InterPro" id="IPR006047">
    <property type="entry name" value="GH13_cat_dom"/>
</dbReference>
<name>A0A428IYZ3_9BACT</name>
<gene>
    <name evidence="4" type="ORF">EI290_19570</name>
</gene>
<accession>A0A428IYZ3</accession>
<dbReference type="Gene3D" id="2.60.40.10">
    <property type="entry name" value="Immunoglobulins"/>
    <property type="match status" value="1"/>
</dbReference>
<evidence type="ECO:0000313" key="5">
    <source>
        <dbReference type="Proteomes" id="UP000280066"/>
    </source>
</evidence>
<comment type="similarity">
    <text evidence="1">Belongs to the glycosyl hydrolase 13 family.</text>
</comment>
<keyword evidence="2" id="KW-0732">Signal</keyword>
<dbReference type="NCBIfam" id="TIGR04183">
    <property type="entry name" value="Por_Secre_tail"/>
    <property type="match status" value="1"/>
</dbReference>
<dbReference type="EMBL" id="RWIS01000016">
    <property type="protein sequence ID" value="RSK24550.1"/>
    <property type="molecule type" value="Genomic_DNA"/>
</dbReference>
<dbReference type="InterPro" id="IPR013783">
    <property type="entry name" value="Ig-like_fold"/>
</dbReference>
<protein>
    <submittedName>
        <fullName evidence="4">T9SS C-terminal target domain-containing protein</fullName>
    </submittedName>
</protein>
<dbReference type="Proteomes" id="UP000280066">
    <property type="component" value="Unassembled WGS sequence"/>
</dbReference>
<reference evidence="4 5" key="1">
    <citation type="submission" date="2018-12" db="EMBL/GenBank/DDBJ databases">
        <authorList>
            <person name="Feng G."/>
            <person name="Zhu H."/>
        </authorList>
    </citation>
    <scope>NUCLEOTIDE SEQUENCE [LARGE SCALE GENOMIC DNA]</scope>
    <source>
        <strain evidence="4 5">9PBR-2</strain>
    </source>
</reference>
<keyword evidence="5" id="KW-1185">Reference proteome</keyword>
<feature type="domain" description="Glycosyl hydrolase family 13 catalytic" evidence="3">
    <location>
        <begin position="391"/>
        <end position="755"/>
    </location>
</feature>
<comment type="caution">
    <text evidence="4">The sequence shown here is derived from an EMBL/GenBank/DDBJ whole genome shotgun (WGS) entry which is preliminary data.</text>
</comment>
<dbReference type="SUPFAM" id="SSF81296">
    <property type="entry name" value="E set domains"/>
    <property type="match status" value="1"/>
</dbReference>
<evidence type="ECO:0000259" key="3">
    <source>
        <dbReference type="SMART" id="SM00642"/>
    </source>
</evidence>
<dbReference type="Pfam" id="PF00128">
    <property type="entry name" value="Alpha-amylase"/>
    <property type="match status" value="1"/>
</dbReference>
<feature type="chain" id="PRO_5019155436" evidence="2">
    <location>
        <begin position="20"/>
        <end position="945"/>
    </location>
</feature>
<evidence type="ECO:0000313" key="4">
    <source>
        <dbReference type="EMBL" id="RSK24550.1"/>
    </source>
</evidence>
<dbReference type="PANTHER" id="PTHR43002">
    <property type="entry name" value="GLYCOGEN DEBRANCHING ENZYME"/>
    <property type="match status" value="1"/>
</dbReference>
<dbReference type="GO" id="GO:0005975">
    <property type="term" value="P:carbohydrate metabolic process"/>
    <property type="evidence" value="ECO:0007669"/>
    <property type="project" value="InterPro"/>
</dbReference>